<accession>A0ABV4HW17</accession>
<dbReference type="InterPro" id="IPR013783">
    <property type="entry name" value="Ig-like_fold"/>
</dbReference>
<name>A0ABV4HW17_9GAMM</name>
<dbReference type="Pfam" id="PF20009">
    <property type="entry name" value="GEVED"/>
    <property type="match status" value="1"/>
</dbReference>
<dbReference type="Pfam" id="PF01345">
    <property type="entry name" value="DUF11"/>
    <property type="match status" value="2"/>
</dbReference>
<dbReference type="RefSeq" id="WP_370566118.1">
    <property type="nucleotide sequence ID" value="NZ_JBFWIC010000050.1"/>
</dbReference>
<dbReference type="InterPro" id="IPR047589">
    <property type="entry name" value="DUF11_rpt"/>
</dbReference>
<evidence type="ECO:0000256" key="1">
    <source>
        <dbReference type="SAM" id="MobiDB-lite"/>
    </source>
</evidence>
<proteinExistence type="predicted"/>
<comment type="caution">
    <text evidence="4">The sequence shown here is derived from an EMBL/GenBank/DDBJ whole genome shotgun (WGS) entry which is preliminary data.</text>
</comment>
<evidence type="ECO:0000313" key="5">
    <source>
        <dbReference type="Proteomes" id="UP001566331"/>
    </source>
</evidence>
<dbReference type="NCBIfam" id="TIGR01451">
    <property type="entry name" value="B_ant_repeat"/>
    <property type="match status" value="2"/>
</dbReference>
<dbReference type="PANTHER" id="PTHR34819">
    <property type="entry name" value="LARGE CYSTEINE-RICH PERIPLASMIC PROTEIN OMCB"/>
    <property type="match status" value="1"/>
</dbReference>
<feature type="domain" description="DUF11" evidence="2">
    <location>
        <begin position="857"/>
        <end position="954"/>
    </location>
</feature>
<feature type="compositionally biased region" description="Low complexity" evidence="1">
    <location>
        <begin position="644"/>
        <end position="656"/>
    </location>
</feature>
<sequence length="955" mass="97069">MNEVRGKSNEHAHAVDAGMSMRATHRPSHRRRTAHGLRGRRRVLAMLLLGLAVLLGIGPAFADSFYFTRMSTGSGADTGSTGLFQWNDVTGAQSQIGGDGTYLRHATDGAIPVDGIATNAAGTLYGFAIDDTATAGFIPLPSTVFCTASMRSRLVSINIGTGVMTYVGASWLNGRDIRAAGFDGQGRLWGLDCVTNEILQINPASGAIVASMASGFVGNEGTHSDIDFAANGFGMIGNATLRFRVFDPDAGWVADTPITAQSVGFDSTLVPPYIVGGLAFTSHLAARNGSPAAETCRLNLAEMRGLDELGHVNDPFFANPSIAFKEADQYDPPNRPVAWFNGGTGDMARVGGPALPDCFYDWGDAPNSYGTLLAGNGARHAIVAGSPYLGAGLPDFEVDGQPNAGATGDNSVGTDDEDGVTVPAVPVGATVQIEVTAGNVGPGTLLQGWIDWAGDGSFAQAGDQVLVDAAVTTGINTFDIAVPAAATVGTTYARFRIANQAGLGFVGLAGSGEVEDHQVEVTAGEVDLAITKDDGQTAYSPGGTVIYEIVVTNNGPSDVLGAQVSDPLPDGIADASWTCEDDGGGSACGAASGTGAIATTADLSTGASVTYTLTMTVPIGFGGDLVNTATVDVPAGMTDADPSNNTATDTNTEFTTPPGPNPSVCNIADNGSFESPNIQTDPEGPGDNTALVNGFAVWRTTTNPISGWETAAGTIDILRHYNNASNGLQSIDLYGTAAATLRQTFTGLVPGAQYTFSVDYSGLSAANSIAVIQLGNGVGAAPVTLATLQPAADAVSNGTGGIPATPAYSVTWSTFRHTFTATGTEATVQFVNNATPAISGTGLFVDNFSFAGDPCADLGVVKTVTPEEVRSGEAVVYTVQLINNGPDPANGAIVTDPGVPDSLECTALTCAADAGAACPAGITPAQLAAGLAIPTFPNGGSVTLELTCTVTATGL</sequence>
<feature type="region of interest" description="Disordered" evidence="1">
    <location>
        <begin position="638"/>
        <end position="662"/>
    </location>
</feature>
<dbReference type="Gene3D" id="2.60.40.10">
    <property type="entry name" value="Immunoglobulins"/>
    <property type="match status" value="1"/>
</dbReference>
<protein>
    <submittedName>
        <fullName evidence="4">GEVED domain-containing protein</fullName>
    </submittedName>
</protein>
<feature type="region of interest" description="Disordered" evidence="1">
    <location>
        <begin position="1"/>
        <end position="36"/>
    </location>
</feature>
<gene>
    <name evidence="4" type="ORF">AB6713_19545</name>
</gene>
<dbReference type="InterPro" id="IPR045474">
    <property type="entry name" value="GEVED"/>
</dbReference>
<dbReference type="EMBL" id="JBFWIC010000050">
    <property type="protein sequence ID" value="MEZ0476783.1"/>
    <property type="molecule type" value="Genomic_DNA"/>
</dbReference>
<dbReference type="Proteomes" id="UP001566331">
    <property type="component" value="Unassembled WGS sequence"/>
</dbReference>
<reference evidence="4 5" key="1">
    <citation type="submission" date="2024-07" db="EMBL/GenBank/DDBJ databases">
        <title>Luteimonas salilacus sp. nov., isolated from the shore soil of Salt Lake in Tibet of China.</title>
        <authorList>
            <person name="Zhang X."/>
            <person name="Li A."/>
        </authorList>
    </citation>
    <scope>NUCLEOTIDE SEQUENCE [LARGE SCALE GENOMIC DNA]</scope>
    <source>
        <strain evidence="4 5">B3-2-R+30</strain>
    </source>
</reference>
<feature type="compositionally biased region" description="Basic and acidic residues" evidence="1">
    <location>
        <begin position="1"/>
        <end position="14"/>
    </location>
</feature>
<evidence type="ECO:0000313" key="4">
    <source>
        <dbReference type="EMBL" id="MEZ0476783.1"/>
    </source>
</evidence>
<feature type="domain" description="DUF11" evidence="2">
    <location>
        <begin position="527"/>
        <end position="650"/>
    </location>
</feature>
<evidence type="ECO:0000259" key="3">
    <source>
        <dbReference type="Pfam" id="PF20009"/>
    </source>
</evidence>
<dbReference type="PANTHER" id="PTHR34819:SF3">
    <property type="entry name" value="CELL SURFACE PROTEIN"/>
    <property type="match status" value="1"/>
</dbReference>
<feature type="compositionally biased region" description="Basic residues" evidence="1">
    <location>
        <begin position="23"/>
        <end position="36"/>
    </location>
</feature>
<dbReference type="InterPro" id="IPR001434">
    <property type="entry name" value="OmcB-like_DUF11"/>
</dbReference>
<keyword evidence="5" id="KW-1185">Reference proteome</keyword>
<dbReference type="InterPro" id="IPR051172">
    <property type="entry name" value="Chlamydia_OmcB"/>
</dbReference>
<feature type="domain" description="GEVED" evidence="3">
    <location>
        <begin position="446"/>
        <end position="519"/>
    </location>
</feature>
<dbReference type="Gene3D" id="2.60.120.260">
    <property type="entry name" value="Galactose-binding domain-like"/>
    <property type="match status" value="1"/>
</dbReference>
<evidence type="ECO:0000259" key="2">
    <source>
        <dbReference type="Pfam" id="PF01345"/>
    </source>
</evidence>
<organism evidence="4 5">
    <name type="scientific">Luteimonas salinilitoris</name>
    <dbReference type="NCBI Taxonomy" id="3237697"/>
    <lineage>
        <taxon>Bacteria</taxon>
        <taxon>Pseudomonadati</taxon>
        <taxon>Pseudomonadota</taxon>
        <taxon>Gammaproteobacteria</taxon>
        <taxon>Lysobacterales</taxon>
        <taxon>Lysobacteraceae</taxon>
        <taxon>Luteimonas</taxon>
    </lineage>
</organism>